<gene>
    <name evidence="1" type="ORF">DFQ12_4287</name>
</gene>
<protein>
    <submittedName>
        <fullName evidence="1">Uncharacterized protein</fullName>
    </submittedName>
</protein>
<organism evidence="1 2">
    <name type="scientific">Sphingobacterium detergens</name>
    <dbReference type="NCBI Taxonomy" id="1145106"/>
    <lineage>
        <taxon>Bacteria</taxon>
        <taxon>Pseudomonadati</taxon>
        <taxon>Bacteroidota</taxon>
        <taxon>Sphingobacteriia</taxon>
        <taxon>Sphingobacteriales</taxon>
        <taxon>Sphingobacteriaceae</taxon>
        <taxon>Sphingobacterium</taxon>
    </lineage>
</organism>
<comment type="caution">
    <text evidence="1">The sequence shown here is derived from an EMBL/GenBank/DDBJ whole genome shotgun (WGS) entry which is preliminary data.</text>
</comment>
<keyword evidence="2" id="KW-1185">Reference proteome</keyword>
<accession>A0A420ARM7</accession>
<reference evidence="1 2" key="1">
    <citation type="submission" date="2018-09" db="EMBL/GenBank/DDBJ databases">
        <title>Genomic Encyclopedia of Type Strains, Phase III (KMG-III): the genomes of soil and plant-associated and newly described type strains.</title>
        <authorList>
            <person name="Whitman W."/>
        </authorList>
    </citation>
    <scope>NUCLEOTIDE SEQUENCE [LARGE SCALE GENOMIC DNA]</scope>
    <source>
        <strain evidence="1 2">CECT 7938</strain>
    </source>
</reference>
<dbReference type="Proteomes" id="UP000286246">
    <property type="component" value="Unassembled WGS sequence"/>
</dbReference>
<proteinExistence type="predicted"/>
<evidence type="ECO:0000313" key="2">
    <source>
        <dbReference type="Proteomes" id="UP000286246"/>
    </source>
</evidence>
<dbReference type="EMBL" id="RAPY01000004">
    <property type="protein sequence ID" value="RKE47126.1"/>
    <property type="molecule type" value="Genomic_DNA"/>
</dbReference>
<dbReference type="AlphaFoldDB" id="A0A420ARM7"/>
<name>A0A420ARM7_SPHD1</name>
<sequence length="60" mass="7065">MKITEVIPLQIMPKLPVSFVKLSPIKKEHAVFVNKYVYIERYKSHLCSVYPPFKPISKLF</sequence>
<evidence type="ECO:0000313" key="1">
    <source>
        <dbReference type="EMBL" id="RKE47126.1"/>
    </source>
</evidence>